<reference evidence="2 3" key="1">
    <citation type="submission" date="2020-04" db="EMBL/GenBank/DDBJ databases">
        <authorList>
            <person name="De Canck E."/>
        </authorList>
    </citation>
    <scope>NUCLEOTIDE SEQUENCE [LARGE SCALE GENOMIC DNA]</scope>
    <source>
        <strain evidence="2 3">LMG 3458</strain>
    </source>
</reference>
<keyword evidence="1" id="KW-0732">Signal</keyword>
<feature type="signal peptide" evidence="1">
    <location>
        <begin position="1"/>
        <end position="26"/>
    </location>
</feature>
<gene>
    <name evidence="2" type="ORF">LMG3458_03018</name>
</gene>
<protein>
    <recommendedName>
        <fullName evidence="4">RND transporter MFP subunit</fullName>
    </recommendedName>
</protein>
<proteinExistence type="predicted"/>
<evidence type="ECO:0008006" key="4">
    <source>
        <dbReference type="Google" id="ProtNLM"/>
    </source>
</evidence>
<feature type="chain" id="PRO_5028910945" description="RND transporter MFP subunit" evidence="1">
    <location>
        <begin position="27"/>
        <end position="124"/>
    </location>
</feature>
<dbReference type="Gene3D" id="2.40.50.320">
    <property type="entry name" value="Copper binding periplasmic protein CusF"/>
    <property type="match status" value="1"/>
</dbReference>
<name>A0A6S7A121_9BURK</name>
<evidence type="ECO:0000256" key="1">
    <source>
        <dbReference type="SAM" id="SignalP"/>
    </source>
</evidence>
<dbReference type="Pfam" id="PF11604">
    <property type="entry name" value="CusF_Ec"/>
    <property type="match status" value="1"/>
</dbReference>
<evidence type="ECO:0000313" key="2">
    <source>
        <dbReference type="EMBL" id="CAB3707517.1"/>
    </source>
</evidence>
<dbReference type="InterPro" id="IPR021647">
    <property type="entry name" value="CusF_Ec"/>
</dbReference>
<dbReference type="AlphaFoldDB" id="A0A6S7A121"/>
<accession>A0A6S7A121</accession>
<dbReference type="RefSeq" id="WP_175192958.1">
    <property type="nucleotide sequence ID" value="NZ_CADIJO010000009.1"/>
</dbReference>
<organism evidence="2 3">
    <name type="scientific">Achromobacter deleyi</name>
    <dbReference type="NCBI Taxonomy" id="1353891"/>
    <lineage>
        <taxon>Bacteria</taxon>
        <taxon>Pseudomonadati</taxon>
        <taxon>Pseudomonadota</taxon>
        <taxon>Betaproteobacteria</taxon>
        <taxon>Burkholderiales</taxon>
        <taxon>Alcaligenaceae</taxon>
        <taxon>Achromobacter</taxon>
    </lineage>
</organism>
<dbReference type="Proteomes" id="UP000494111">
    <property type="component" value="Unassembled WGS sequence"/>
</dbReference>
<dbReference type="InterPro" id="IPR042230">
    <property type="entry name" value="CusF_sf"/>
</dbReference>
<evidence type="ECO:0000313" key="3">
    <source>
        <dbReference type="Proteomes" id="UP000494111"/>
    </source>
</evidence>
<dbReference type="EMBL" id="CADIJO010000009">
    <property type="protein sequence ID" value="CAB3707517.1"/>
    <property type="molecule type" value="Genomic_DNA"/>
</dbReference>
<sequence>MKQTTKTLVAALGALSTLGLASGAWAADGMAGMDMKAMPMQDGTSSPRGADQALADAVVKQVDASTGMVTLQHGALANIGMPAMTMAYKTATPALLDAAKAGAHVKVRVENLQGNPTIVTLLPQ</sequence>